<dbReference type="GO" id="GO:0016020">
    <property type="term" value="C:membrane"/>
    <property type="evidence" value="ECO:0007669"/>
    <property type="project" value="TreeGrafter"/>
</dbReference>
<keyword evidence="4" id="KW-1185">Reference proteome</keyword>
<dbReference type="SUPFAM" id="SSF53474">
    <property type="entry name" value="alpha/beta-Hydrolases"/>
    <property type="match status" value="1"/>
</dbReference>
<dbReference type="OrthoDB" id="9793083at2"/>
<sequence>MKIYDTGDVRLHYRADGPRDGAPVVFANSLGTDMRLWDPILPLLPEGLRIIRYDKRGHGLSSCPPAPYSMGALITDVERLLDFLEVRQCVFVGLSIGGMIAQGLATKRLDLIRAMVLSNTAAKIGNPDMWSERIAAVEAGGVESLADAVMERWFSPGFRARPELELWRNMLVRGEDAGYAGCSAAISGTDFYTPTAALRLPVLGIAGSDDGSTPPDLVRETVELIPASKFHLIRKAGHLPCVEQPEEYARVLTDFLKGVGHV</sequence>
<dbReference type="Gene3D" id="3.40.50.1820">
    <property type="entry name" value="alpha/beta hydrolase"/>
    <property type="match status" value="1"/>
</dbReference>
<dbReference type="RefSeq" id="WP_071970704.1">
    <property type="nucleotide sequence ID" value="NZ_CP018076.1"/>
</dbReference>
<proteinExistence type="predicted"/>
<dbReference type="InterPro" id="IPR026968">
    <property type="entry name" value="PcaD/CatD"/>
</dbReference>
<dbReference type="Proteomes" id="UP000181897">
    <property type="component" value="Chromosome"/>
</dbReference>
<organism evidence="3 4">
    <name type="scientific">Sulfitobacter alexandrii</name>
    <dbReference type="NCBI Taxonomy" id="1917485"/>
    <lineage>
        <taxon>Bacteria</taxon>
        <taxon>Pseudomonadati</taxon>
        <taxon>Pseudomonadota</taxon>
        <taxon>Alphaproteobacteria</taxon>
        <taxon>Rhodobacterales</taxon>
        <taxon>Roseobacteraceae</taxon>
        <taxon>Sulfitobacter</taxon>
    </lineage>
</organism>
<evidence type="ECO:0000313" key="4">
    <source>
        <dbReference type="Proteomes" id="UP000181897"/>
    </source>
</evidence>
<dbReference type="GO" id="GO:0042952">
    <property type="term" value="P:beta-ketoadipate pathway"/>
    <property type="evidence" value="ECO:0007669"/>
    <property type="project" value="InterPro"/>
</dbReference>
<evidence type="ECO:0000313" key="3">
    <source>
        <dbReference type="EMBL" id="APE42763.1"/>
    </source>
</evidence>
<dbReference type="PANTHER" id="PTHR43798:SF31">
    <property type="entry name" value="AB HYDROLASE SUPERFAMILY PROTEIN YCLE"/>
    <property type="match status" value="1"/>
</dbReference>
<dbReference type="GO" id="GO:0047570">
    <property type="term" value="F:3-oxoadipate enol-lactonase activity"/>
    <property type="evidence" value="ECO:0007669"/>
    <property type="project" value="InterPro"/>
</dbReference>
<dbReference type="InterPro" id="IPR000073">
    <property type="entry name" value="AB_hydrolase_1"/>
</dbReference>
<dbReference type="EMBL" id="CP018076">
    <property type="protein sequence ID" value="APE42763.1"/>
    <property type="molecule type" value="Genomic_DNA"/>
</dbReference>
<dbReference type="InterPro" id="IPR029058">
    <property type="entry name" value="AB_hydrolase_fold"/>
</dbReference>
<reference evidence="3 4" key="1">
    <citation type="submission" date="2016-11" db="EMBL/GenBank/DDBJ databases">
        <title>Complete genome sequence of Sulfitobacter sp. AM1-D1, a toxic bacteria associated with marine dinoflagellate Alexandrium minutum in East China Sea.</title>
        <authorList>
            <person name="Yang Q."/>
            <person name="Zhang X."/>
            <person name="Tian X."/>
        </authorList>
    </citation>
    <scope>NUCLEOTIDE SEQUENCE [LARGE SCALE GENOMIC DNA]</scope>
    <source>
        <strain evidence="3 4">AM1-D1</strain>
    </source>
</reference>
<protein>
    <submittedName>
        <fullName evidence="3">3-oxoadipate enol-lactonase</fullName>
    </submittedName>
</protein>
<accession>A0A1J0WEM8</accession>
<keyword evidence="1" id="KW-0378">Hydrolase</keyword>
<dbReference type="NCBIfam" id="TIGR02427">
    <property type="entry name" value="protocat_pcaD"/>
    <property type="match status" value="1"/>
</dbReference>
<dbReference type="PANTHER" id="PTHR43798">
    <property type="entry name" value="MONOACYLGLYCEROL LIPASE"/>
    <property type="match status" value="1"/>
</dbReference>
<feature type="domain" description="AB hydrolase-1" evidence="2">
    <location>
        <begin position="24"/>
        <end position="250"/>
    </location>
</feature>
<gene>
    <name evidence="3" type="ORF">BOO69_04485</name>
</gene>
<dbReference type="AlphaFoldDB" id="A0A1J0WEM8"/>
<dbReference type="InterPro" id="IPR050266">
    <property type="entry name" value="AB_hydrolase_sf"/>
</dbReference>
<evidence type="ECO:0000256" key="1">
    <source>
        <dbReference type="ARBA" id="ARBA00022801"/>
    </source>
</evidence>
<name>A0A1J0WEM8_9RHOB</name>
<evidence type="ECO:0000259" key="2">
    <source>
        <dbReference type="Pfam" id="PF12697"/>
    </source>
</evidence>
<dbReference type="STRING" id="1917485.BOO69_04485"/>
<dbReference type="KEGG" id="suam:BOO69_04485"/>
<dbReference type="Pfam" id="PF12697">
    <property type="entry name" value="Abhydrolase_6"/>
    <property type="match status" value="1"/>
</dbReference>